<gene>
    <name evidence="2" type="ORF">TPAR_03991</name>
</gene>
<dbReference type="AlphaFoldDB" id="A0A2S4L036"/>
<organism evidence="2 3">
    <name type="scientific">Tolypocladium paradoxum</name>
    <dbReference type="NCBI Taxonomy" id="94208"/>
    <lineage>
        <taxon>Eukaryota</taxon>
        <taxon>Fungi</taxon>
        <taxon>Dikarya</taxon>
        <taxon>Ascomycota</taxon>
        <taxon>Pezizomycotina</taxon>
        <taxon>Sordariomycetes</taxon>
        <taxon>Hypocreomycetidae</taxon>
        <taxon>Hypocreales</taxon>
        <taxon>Ophiocordycipitaceae</taxon>
        <taxon>Tolypocladium</taxon>
    </lineage>
</organism>
<dbReference type="GO" id="GO:0005778">
    <property type="term" value="C:peroxisomal membrane"/>
    <property type="evidence" value="ECO:0007669"/>
    <property type="project" value="InterPro"/>
</dbReference>
<dbReference type="InterPro" id="IPR006966">
    <property type="entry name" value="Peroxin-3"/>
</dbReference>
<keyword evidence="3" id="KW-1185">Reference proteome</keyword>
<dbReference type="STRING" id="94208.A0A2S4L036"/>
<dbReference type="Pfam" id="PF04882">
    <property type="entry name" value="Peroxin-3"/>
    <property type="match status" value="1"/>
</dbReference>
<dbReference type="GO" id="GO:0045046">
    <property type="term" value="P:protein import into peroxisome membrane"/>
    <property type="evidence" value="ECO:0007669"/>
    <property type="project" value="TreeGrafter"/>
</dbReference>
<name>A0A2S4L036_9HYPO</name>
<feature type="region of interest" description="Disordered" evidence="1">
    <location>
        <begin position="55"/>
        <end position="76"/>
    </location>
</feature>
<feature type="region of interest" description="Disordered" evidence="1">
    <location>
        <begin position="185"/>
        <end position="218"/>
    </location>
</feature>
<evidence type="ECO:0000256" key="1">
    <source>
        <dbReference type="SAM" id="MobiDB-lite"/>
    </source>
</evidence>
<protein>
    <submittedName>
        <fullName evidence="2">Peroxisomal biogenesis factor 3</fullName>
    </submittedName>
</protein>
<feature type="compositionally biased region" description="Low complexity" evidence="1">
    <location>
        <begin position="60"/>
        <end position="69"/>
    </location>
</feature>
<sequence length="602" mass="66279">TLPLQTRFIQTATPLPPPADEPQQAASHCISHAAPRCRILANTALCHRAPVSWQQRNDDPINTTNDPTTSSRCPSHEPAMFSSARRWLRNNRTPIAVGVGVVGAGYVVTQYVLSKINDARERMSSDRIAKENLRRRFEQNQEDCTFTVLALLPTATTNVVAALNTEQITYEIQQIKGSAKSLKAGSAESTASPPSIADTTMTEEDGKSMASLHSESGVHASQIATPSPFAAAGDAGQQDGGVPKTRKTKRQLWDDLTISDVAVTRAFTLIYTLALLTMLTRIQLNLLGRRSYLSSVVALATGAQQATISLENNDDDNAEQDYGSDFDTNRKYLTFSWWLLNKGWMEVMHRVESAVRTVFGSLSPRDLVSFDRFGELTMEVRKLVEGSTPEERRASDWLRFLLPPQDQEDEVIRQSGIMEDNSMQGGSSQPSPAALRRLLDETADLIESPAFSHVLTLILDAGFSALVDKKLATEAFELPPQEAFPVPGSSDLRRTRVILLPKILSVLTRQAHAIGNGMPNEYLQDMETVRPLEAFAAVVYSSNWENEIREEGLMDSAVHVGKEEERQEKGKQSLGGEQSIVMVPPQGGGFESAWERAVENKS</sequence>
<proteinExistence type="predicted"/>
<feature type="compositionally biased region" description="Basic and acidic residues" evidence="1">
    <location>
        <begin position="593"/>
        <end position="602"/>
    </location>
</feature>
<evidence type="ECO:0000313" key="2">
    <source>
        <dbReference type="EMBL" id="POR35810.1"/>
    </source>
</evidence>
<comment type="caution">
    <text evidence="2">The sequence shown here is derived from an EMBL/GenBank/DDBJ whole genome shotgun (WGS) entry which is preliminary data.</text>
</comment>
<dbReference type="OrthoDB" id="45930at2759"/>
<dbReference type="EMBL" id="PKSG01000401">
    <property type="protein sequence ID" value="POR35810.1"/>
    <property type="molecule type" value="Genomic_DNA"/>
</dbReference>
<dbReference type="Proteomes" id="UP000237481">
    <property type="component" value="Unassembled WGS sequence"/>
</dbReference>
<dbReference type="GO" id="GO:0030674">
    <property type="term" value="F:protein-macromolecule adaptor activity"/>
    <property type="evidence" value="ECO:0007669"/>
    <property type="project" value="TreeGrafter"/>
</dbReference>
<feature type="non-terminal residue" evidence="2">
    <location>
        <position position="1"/>
    </location>
</feature>
<feature type="region of interest" description="Disordered" evidence="1">
    <location>
        <begin position="561"/>
        <end position="602"/>
    </location>
</feature>
<reference evidence="2 3" key="1">
    <citation type="submission" date="2018-01" db="EMBL/GenBank/DDBJ databases">
        <title>Harnessing the power of phylogenomics to disentangle the directionality and signatures of interkingdom host jumping in the parasitic fungal genus Tolypocladium.</title>
        <authorList>
            <person name="Quandt C.A."/>
            <person name="Patterson W."/>
            <person name="Spatafora J.W."/>
        </authorList>
    </citation>
    <scope>NUCLEOTIDE SEQUENCE [LARGE SCALE GENOMIC DNA]</scope>
    <source>
        <strain evidence="2 3">NRBC 100945</strain>
    </source>
</reference>
<dbReference type="PANTHER" id="PTHR28080">
    <property type="entry name" value="PEROXISOMAL BIOGENESIS FACTOR 3"/>
    <property type="match status" value="1"/>
</dbReference>
<evidence type="ECO:0000313" key="3">
    <source>
        <dbReference type="Proteomes" id="UP000237481"/>
    </source>
</evidence>
<feature type="compositionally biased region" description="Polar residues" evidence="1">
    <location>
        <begin position="187"/>
        <end position="200"/>
    </location>
</feature>
<dbReference type="PANTHER" id="PTHR28080:SF1">
    <property type="entry name" value="PEROXISOMAL BIOGENESIS FACTOR 3"/>
    <property type="match status" value="1"/>
</dbReference>
<accession>A0A2S4L036</accession>
<feature type="compositionally biased region" description="Basic and acidic residues" evidence="1">
    <location>
        <begin position="561"/>
        <end position="571"/>
    </location>
</feature>